<evidence type="ECO:0000313" key="2">
    <source>
        <dbReference type="EMBL" id="MDT0466059.1"/>
    </source>
</evidence>
<dbReference type="InterPro" id="IPR006311">
    <property type="entry name" value="TAT_signal"/>
</dbReference>
<sequence length="340" mass="36560">MMAEHRPQDARPDTDTRTSRRRMVAAAAVAPLLAVAPAGARAWSAEATRGRVREPLRPVSTALSDWKAVADALGRPGDMKRNVMYHTGFARRDLAVLSHGVHVKPALALASHMAFVRYADGGTMVMGDMVVTETELQGFADVLHRRGIEQTALHKHLLAQRPDVWWVHIHAHGHDPVALARGLRAALDRTGTPPPARPSPPLRPRPLDLDTAGIDAALGVRGSVDDGIYKSLFVRRETVTDGDRVLPPGLGSTTAINWQPLGGGRAAVSGDCCLVAGEVQDVLAALRRAGAELVELHNHGLRDEPRLFFVHFWAVGDAVKLARGLRAAVAATDVRPVTEA</sequence>
<dbReference type="Pfam" id="PF07485">
    <property type="entry name" value="DUF1529"/>
    <property type="match status" value="2"/>
</dbReference>
<gene>
    <name evidence="2" type="ORF">RM764_24135</name>
</gene>
<feature type="compositionally biased region" description="Pro residues" evidence="1">
    <location>
        <begin position="192"/>
        <end position="204"/>
    </location>
</feature>
<comment type="caution">
    <text evidence="2">The sequence shown here is derived from an EMBL/GenBank/DDBJ whole genome shotgun (WGS) entry which is preliminary data.</text>
</comment>
<dbReference type="EMBL" id="JAVREY010000031">
    <property type="protein sequence ID" value="MDT0466059.1"/>
    <property type="molecule type" value="Genomic_DNA"/>
</dbReference>
<evidence type="ECO:0000256" key="1">
    <source>
        <dbReference type="SAM" id="MobiDB-lite"/>
    </source>
</evidence>
<feature type="region of interest" description="Disordered" evidence="1">
    <location>
        <begin position="1"/>
        <end position="20"/>
    </location>
</feature>
<evidence type="ECO:0000313" key="3">
    <source>
        <dbReference type="Proteomes" id="UP001183809"/>
    </source>
</evidence>
<proteinExistence type="predicted"/>
<protein>
    <submittedName>
        <fullName evidence="2">DUF1259 domain-containing protein</fullName>
    </submittedName>
</protein>
<feature type="compositionally biased region" description="Basic and acidic residues" evidence="1">
    <location>
        <begin position="1"/>
        <end position="18"/>
    </location>
</feature>
<dbReference type="InterPro" id="IPR011094">
    <property type="entry name" value="Uncharacterised_LppY/LpqO"/>
</dbReference>
<dbReference type="Proteomes" id="UP001183809">
    <property type="component" value="Unassembled WGS sequence"/>
</dbReference>
<dbReference type="PROSITE" id="PS51318">
    <property type="entry name" value="TAT"/>
    <property type="match status" value="1"/>
</dbReference>
<dbReference type="RefSeq" id="WP_311697524.1">
    <property type="nucleotide sequence ID" value="NZ_JAVREY010000031.1"/>
</dbReference>
<reference evidence="3" key="1">
    <citation type="submission" date="2023-07" db="EMBL/GenBank/DDBJ databases">
        <title>30 novel species of actinomycetes from the DSMZ collection.</title>
        <authorList>
            <person name="Nouioui I."/>
        </authorList>
    </citation>
    <scope>NUCLEOTIDE SEQUENCE [LARGE SCALE GENOMIC DNA]</scope>
    <source>
        <strain evidence="3">DSM 41699</strain>
    </source>
</reference>
<keyword evidence="3" id="KW-1185">Reference proteome</keyword>
<accession>A0ABU2TYQ3</accession>
<name>A0ABU2TYQ3_9ACTN</name>
<organism evidence="2 3">
    <name type="scientific">Streptomyces gibsoniae</name>
    <dbReference type="NCBI Taxonomy" id="3075529"/>
    <lineage>
        <taxon>Bacteria</taxon>
        <taxon>Bacillati</taxon>
        <taxon>Actinomycetota</taxon>
        <taxon>Actinomycetes</taxon>
        <taxon>Kitasatosporales</taxon>
        <taxon>Streptomycetaceae</taxon>
        <taxon>Streptomyces</taxon>
    </lineage>
</organism>
<feature type="region of interest" description="Disordered" evidence="1">
    <location>
        <begin position="188"/>
        <end position="207"/>
    </location>
</feature>